<reference evidence="2" key="1">
    <citation type="journal article" date="2024" name="Front. Bioeng. Biotechnol.">
        <title>Genome-scale model development and genomic sequencing of the oleaginous clade Lipomyces.</title>
        <authorList>
            <person name="Czajka J.J."/>
            <person name="Han Y."/>
            <person name="Kim J."/>
            <person name="Mondo S.J."/>
            <person name="Hofstad B.A."/>
            <person name="Robles A."/>
            <person name="Haridas S."/>
            <person name="Riley R."/>
            <person name="LaButti K."/>
            <person name="Pangilinan J."/>
            <person name="Andreopoulos W."/>
            <person name="Lipzen A."/>
            <person name="Yan J."/>
            <person name="Wang M."/>
            <person name="Ng V."/>
            <person name="Grigoriev I.V."/>
            <person name="Spatafora J.W."/>
            <person name="Magnuson J.K."/>
            <person name="Baker S.E."/>
            <person name="Pomraning K.R."/>
        </authorList>
    </citation>
    <scope>NUCLEOTIDE SEQUENCE [LARGE SCALE GENOMIC DNA]</scope>
    <source>
        <strain evidence="2">CBS 7786</strain>
    </source>
</reference>
<sequence length="519" mass="57520">MAEPQVPLAVSRTFSRGNVMALARTLSDATQSHEQGNVFSDAFSRSLVHDEGRSPYFEGSRAVVSPTSTIMSGGDNQDSAEVDLEKSQAAKSKHGFFSSSLRTTRINVVRTLATSIIIMGILIMGILSIYWGSFFHRDNYLNRVSFWIVNMDDSGNALVGPTFVNLASQFSKAAGSVQVEVRDASSFAYSYDAVYNDVIQEHTWGALIVHPNATTTLLSALANPSSAQNYVGAAAIQFVYPEAVQQQLYASLAPWISDLNNNITAAFSEEVIQMIATNSNYSWSDIARSAPQVISTPVAINIYNIRPFDNPIATAVMQVGLIYLIIISFFQFNFFQPVHMTLAPHLKRTHYILYRLASTWIAYFFLSLFYSLISLAFQVDFTRAFGRAGFVIYWMINWLGMAAVGGACENVALIAVVTYPPLVGFWLIFMVISNVSVAFYAIPLQAGIYRYGYAFPITNICEAVKTILFNTKNTMGLNIGVLIAWIAVNTLLFPFCIWFSGYRMQQKKLAEEAKANSEK</sequence>
<comment type="caution">
    <text evidence="1">The sequence shown here is derived from an EMBL/GenBank/DDBJ whole genome shotgun (WGS) entry which is preliminary data.</text>
</comment>
<accession>A0ACC3STQ4</accession>
<protein>
    <submittedName>
        <fullName evidence="1">Uncharacterized protein</fullName>
    </submittedName>
</protein>
<organism evidence="1 2">
    <name type="scientific">Lipomyces kononenkoae</name>
    <name type="common">Yeast</name>
    <dbReference type="NCBI Taxonomy" id="34357"/>
    <lineage>
        <taxon>Eukaryota</taxon>
        <taxon>Fungi</taxon>
        <taxon>Dikarya</taxon>
        <taxon>Ascomycota</taxon>
        <taxon>Saccharomycotina</taxon>
        <taxon>Lipomycetes</taxon>
        <taxon>Lipomycetales</taxon>
        <taxon>Lipomycetaceae</taxon>
        <taxon>Lipomyces</taxon>
    </lineage>
</organism>
<gene>
    <name evidence="1" type="ORF">V1525DRAFT_435915</name>
</gene>
<name>A0ACC3STQ4_LIPKO</name>
<evidence type="ECO:0000313" key="1">
    <source>
        <dbReference type="EMBL" id="KAK9234127.1"/>
    </source>
</evidence>
<keyword evidence="2" id="KW-1185">Reference proteome</keyword>
<dbReference type="Proteomes" id="UP001433508">
    <property type="component" value="Unassembled WGS sequence"/>
</dbReference>
<evidence type="ECO:0000313" key="2">
    <source>
        <dbReference type="Proteomes" id="UP001433508"/>
    </source>
</evidence>
<proteinExistence type="predicted"/>
<dbReference type="EMBL" id="MU971513">
    <property type="protein sequence ID" value="KAK9234127.1"/>
    <property type="molecule type" value="Genomic_DNA"/>
</dbReference>